<name>A0A2I4ERS5_JUGRE</name>
<dbReference type="InParanoid" id="A0A2I4ERS5"/>
<dbReference type="OrthoDB" id="762405at2759"/>
<dbReference type="InterPro" id="IPR003676">
    <property type="entry name" value="SAUR_fam"/>
</dbReference>
<dbReference type="Proteomes" id="UP000235220">
    <property type="component" value="Chromosome 6"/>
</dbReference>
<organism evidence="2 3">
    <name type="scientific">Juglans regia</name>
    <name type="common">English walnut</name>
    <dbReference type="NCBI Taxonomy" id="51240"/>
    <lineage>
        <taxon>Eukaryota</taxon>
        <taxon>Viridiplantae</taxon>
        <taxon>Streptophyta</taxon>
        <taxon>Embryophyta</taxon>
        <taxon>Tracheophyta</taxon>
        <taxon>Spermatophyta</taxon>
        <taxon>Magnoliopsida</taxon>
        <taxon>eudicotyledons</taxon>
        <taxon>Gunneridae</taxon>
        <taxon>Pentapetalae</taxon>
        <taxon>rosids</taxon>
        <taxon>fabids</taxon>
        <taxon>Fagales</taxon>
        <taxon>Juglandaceae</taxon>
        <taxon>Juglans</taxon>
    </lineage>
</organism>
<keyword evidence="2" id="KW-1185">Reference proteome</keyword>
<dbReference type="AlphaFoldDB" id="A0A2I4ERS5"/>
<dbReference type="KEGG" id="jre:108992096"/>
<dbReference type="PANTHER" id="PTHR31374">
    <property type="entry name" value="AUXIN-INDUCED PROTEIN-LIKE-RELATED"/>
    <property type="match status" value="1"/>
</dbReference>
<evidence type="ECO:0000313" key="2">
    <source>
        <dbReference type="Proteomes" id="UP000235220"/>
    </source>
</evidence>
<dbReference type="RefSeq" id="XP_018822089.1">
    <property type="nucleotide sequence ID" value="XM_018966544.1"/>
</dbReference>
<accession>A0A2I4ERS5</accession>
<dbReference type="GO" id="GO:0009733">
    <property type="term" value="P:response to auxin"/>
    <property type="evidence" value="ECO:0007669"/>
    <property type="project" value="InterPro"/>
</dbReference>
<dbReference type="PANTHER" id="PTHR31374:SF203">
    <property type="entry name" value="AUXIN-RESPONSIVE PROTEIN SAUR71-LIKE"/>
    <property type="match status" value="1"/>
</dbReference>
<proteinExistence type="inferred from homology"/>
<dbReference type="STRING" id="51240.A0A2I4ERS5"/>
<gene>
    <name evidence="3" type="primary">LOC108992096</name>
</gene>
<protein>
    <submittedName>
        <fullName evidence="3">Indole-3-acetic acid-induced protein ARG7-like</fullName>
    </submittedName>
</protein>
<dbReference type="Pfam" id="PF02519">
    <property type="entry name" value="Auxin_inducible"/>
    <property type="match status" value="1"/>
</dbReference>
<comment type="similarity">
    <text evidence="1">Belongs to the ARG7 family.</text>
</comment>
<dbReference type="GeneID" id="108992096"/>
<reference evidence="3" key="1">
    <citation type="submission" date="2025-08" db="UniProtKB">
        <authorList>
            <consortium name="RefSeq"/>
        </authorList>
    </citation>
    <scope>IDENTIFICATION</scope>
    <source>
        <tissue evidence="3">Leaves</tissue>
    </source>
</reference>
<evidence type="ECO:0000313" key="3">
    <source>
        <dbReference type="RefSeq" id="XP_018822089.1"/>
    </source>
</evidence>
<sequence length="158" mass="17790">MATSTKRVGKIRQIVRLKQVMLRWKHMNLRRRTDSCPSSYSDSGQRIPPGFIALYVGPERKRFVIPTRFLNLPVFVGLLKKAEEEFGFQRTGGLVLPCEVGFFGEMLKLLETDESGFRGFGLDDFLKLVSEIGSESCNEAASSSSFHMATPLLQKARV</sequence>
<evidence type="ECO:0000256" key="1">
    <source>
        <dbReference type="ARBA" id="ARBA00006974"/>
    </source>
</evidence>